<reference evidence="3 4" key="1">
    <citation type="journal article" date="2024" name="Nat. Commun.">
        <title>Phylogenomics reveals the evolutionary origins of lichenization in chlorophyte algae.</title>
        <authorList>
            <person name="Puginier C."/>
            <person name="Libourel C."/>
            <person name="Otte J."/>
            <person name="Skaloud P."/>
            <person name="Haon M."/>
            <person name="Grisel S."/>
            <person name="Petersen M."/>
            <person name="Berrin J.G."/>
            <person name="Delaux P.M."/>
            <person name="Dal Grande F."/>
            <person name="Keller J."/>
        </authorList>
    </citation>
    <scope>NUCLEOTIDE SEQUENCE [LARGE SCALE GENOMIC DNA]</scope>
    <source>
        <strain evidence="3 4">SAG 2036</strain>
    </source>
</reference>
<dbReference type="Pfam" id="PF00069">
    <property type="entry name" value="Pkinase"/>
    <property type="match status" value="1"/>
</dbReference>
<organism evidence="3 4">
    <name type="scientific">Symbiochloris irregularis</name>
    <dbReference type="NCBI Taxonomy" id="706552"/>
    <lineage>
        <taxon>Eukaryota</taxon>
        <taxon>Viridiplantae</taxon>
        <taxon>Chlorophyta</taxon>
        <taxon>core chlorophytes</taxon>
        <taxon>Trebouxiophyceae</taxon>
        <taxon>Trebouxiales</taxon>
        <taxon>Trebouxiaceae</taxon>
        <taxon>Symbiochloris</taxon>
    </lineage>
</organism>
<dbReference type="GO" id="GO:0004674">
    <property type="term" value="F:protein serine/threonine kinase activity"/>
    <property type="evidence" value="ECO:0007669"/>
    <property type="project" value="TreeGrafter"/>
</dbReference>
<evidence type="ECO:0000313" key="3">
    <source>
        <dbReference type="EMBL" id="KAK9806471.1"/>
    </source>
</evidence>
<gene>
    <name evidence="3" type="ORF">WJX73_000624</name>
</gene>
<evidence type="ECO:0000259" key="2">
    <source>
        <dbReference type="PROSITE" id="PS50011"/>
    </source>
</evidence>
<evidence type="ECO:0000256" key="1">
    <source>
        <dbReference type="SAM" id="MobiDB-lite"/>
    </source>
</evidence>
<comment type="caution">
    <text evidence="3">The sequence shown here is derived from an EMBL/GenBank/DDBJ whole genome shotgun (WGS) entry which is preliminary data.</text>
</comment>
<feature type="region of interest" description="Disordered" evidence="1">
    <location>
        <begin position="1"/>
        <end position="41"/>
    </location>
</feature>
<feature type="compositionally biased region" description="Low complexity" evidence="1">
    <location>
        <begin position="569"/>
        <end position="592"/>
    </location>
</feature>
<proteinExistence type="predicted"/>
<dbReference type="EMBL" id="JALJOQ010000037">
    <property type="protein sequence ID" value="KAK9806471.1"/>
    <property type="molecule type" value="Genomic_DNA"/>
</dbReference>
<feature type="domain" description="Protein kinase" evidence="2">
    <location>
        <begin position="95"/>
        <end position="360"/>
    </location>
</feature>
<dbReference type="AlphaFoldDB" id="A0AAW1P6E7"/>
<dbReference type="InterPro" id="IPR000719">
    <property type="entry name" value="Prot_kinase_dom"/>
</dbReference>
<dbReference type="SMART" id="SM00220">
    <property type="entry name" value="S_TKc"/>
    <property type="match status" value="1"/>
</dbReference>
<dbReference type="InterPro" id="IPR011009">
    <property type="entry name" value="Kinase-like_dom_sf"/>
</dbReference>
<keyword evidence="4" id="KW-1185">Reference proteome</keyword>
<dbReference type="GO" id="GO:0005524">
    <property type="term" value="F:ATP binding"/>
    <property type="evidence" value="ECO:0007669"/>
    <property type="project" value="InterPro"/>
</dbReference>
<feature type="region of interest" description="Disordered" evidence="1">
    <location>
        <begin position="615"/>
        <end position="654"/>
    </location>
</feature>
<sequence>MAQALSKDSVALSAPTPPEEIPTRPLDLQGEADASSSRYTTQHRLLQPASTAGGDEAQLRSLVDTDEDLVSLLEKLQDHHWRLNSADVQICLKSDGSDDLLSEGSSGKVYRGILNNSLVVAIKTLREQSPPSRIAFVEEIVCLMNLRHANIVSFYGAIMEGQTLMLITELAPRGSLFDVLANDRERRLAWDQRGRRIALDVARGVSYMHSKGALHQDLKSKNVLLTRDWQAKLCDMGLCGLARGKRGGEPGTLEYTAPEVLCGDGSPSTPSADIYSLGIIIWEIVTGRLPDDRCFDVRVPDDCSCRPAARQRTFAPAAATTGSGRTVKIGFPSVQDSYLEAEEASLPGLDEQWRLGDDDLNDEDVYGPPVCMLAGFPPEEFGLVRDTVDRAGGHAVRVVPCTGPMLHSKIEVALEAPEPAWDQPRPESWGMPGAFSTHRAVLFSGMSLSAQAAVVELLEDAGMPSLCLATASPENAHRKVGEVLAEAVKEQRGHRALRATPDLDYRHMFAPPDTRQAVERAASYGIEEMIERMQRGEGGDPEEPLAGSNAINSANPYKSNRGTQKNGTASSWASSSRASDPADAASFQAPAAAEDEDDFNLLDAAAQGQDIASRLFSPTPQEPGLKPGTADGGLNGKGGVGGASTVAEESSPSAALNADDQALLDTMKSNAQKLPPSQQEKLAMELEMMKDEKGQYERIIKELTNKFNDHPHQSQPALQNKLKQEAWEPTQDAIKAALSCGISGDEIRKMITDLEADSASWATSWSRLPDLSKKAWDESELPDDA</sequence>
<dbReference type="PROSITE" id="PS50011">
    <property type="entry name" value="PROTEIN_KINASE_DOM"/>
    <property type="match status" value="1"/>
</dbReference>
<feature type="compositionally biased region" description="Gly residues" evidence="1">
    <location>
        <begin position="630"/>
        <end position="642"/>
    </location>
</feature>
<dbReference type="PANTHER" id="PTHR44329">
    <property type="entry name" value="SERINE/THREONINE-PROTEIN KINASE TNNI3K-RELATED"/>
    <property type="match status" value="1"/>
</dbReference>
<dbReference type="SUPFAM" id="SSF56112">
    <property type="entry name" value="Protein kinase-like (PK-like)"/>
    <property type="match status" value="1"/>
</dbReference>
<dbReference type="Proteomes" id="UP001465755">
    <property type="component" value="Unassembled WGS sequence"/>
</dbReference>
<accession>A0AAW1P6E7</accession>
<dbReference type="InterPro" id="IPR051681">
    <property type="entry name" value="Ser/Thr_Kinases-Pseudokinases"/>
</dbReference>
<feature type="compositionally biased region" description="Polar residues" evidence="1">
    <location>
        <begin position="549"/>
        <end position="568"/>
    </location>
</feature>
<feature type="region of interest" description="Disordered" evidence="1">
    <location>
        <begin position="534"/>
        <end position="594"/>
    </location>
</feature>
<evidence type="ECO:0000313" key="4">
    <source>
        <dbReference type="Proteomes" id="UP001465755"/>
    </source>
</evidence>
<protein>
    <recommendedName>
        <fullName evidence="2">Protein kinase domain-containing protein</fullName>
    </recommendedName>
</protein>
<dbReference type="Gene3D" id="1.10.510.10">
    <property type="entry name" value="Transferase(Phosphotransferase) domain 1"/>
    <property type="match status" value="1"/>
</dbReference>
<name>A0AAW1P6E7_9CHLO</name>